<dbReference type="EMBL" id="ADTU01027608">
    <property type="status" value="NOT_ANNOTATED_CDS"/>
    <property type="molecule type" value="Genomic_DNA"/>
</dbReference>
<dbReference type="Proteomes" id="UP000005205">
    <property type="component" value="Unassembled WGS sequence"/>
</dbReference>
<dbReference type="EMBL" id="ADTU01027609">
    <property type="status" value="NOT_ANNOTATED_CDS"/>
    <property type="molecule type" value="Genomic_DNA"/>
</dbReference>
<protein>
    <submittedName>
        <fullName evidence="1">Uncharacterized protein</fullName>
    </submittedName>
</protein>
<dbReference type="KEGG" id="acep:105624983"/>
<dbReference type="OrthoDB" id="7689910at2759"/>
<organism evidence="1 2">
    <name type="scientific">Atta cephalotes</name>
    <name type="common">Leafcutter ant</name>
    <dbReference type="NCBI Taxonomy" id="12957"/>
    <lineage>
        <taxon>Eukaryota</taxon>
        <taxon>Metazoa</taxon>
        <taxon>Ecdysozoa</taxon>
        <taxon>Arthropoda</taxon>
        <taxon>Hexapoda</taxon>
        <taxon>Insecta</taxon>
        <taxon>Pterygota</taxon>
        <taxon>Neoptera</taxon>
        <taxon>Endopterygota</taxon>
        <taxon>Hymenoptera</taxon>
        <taxon>Apocrita</taxon>
        <taxon>Aculeata</taxon>
        <taxon>Formicoidea</taxon>
        <taxon>Formicidae</taxon>
        <taxon>Myrmicinae</taxon>
        <taxon>Atta</taxon>
    </lineage>
</organism>
<keyword evidence="2" id="KW-1185">Reference proteome</keyword>
<reference evidence="1" key="2">
    <citation type="submission" date="2016-04" db="UniProtKB">
        <authorList>
            <consortium name="EnsemblMetazoa"/>
        </authorList>
    </citation>
    <scope>IDENTIFICATION</scope>
</reference>
<proteinExistence type="predicted"/>
<accession>A0A158NW07</accession>
<sequence length="985" mass="114466">MGARSLGGLCVRQGTSMESMKISSDNENYLDEENLNVINYNSKIQEVSSKSIKKYNNNNLCIVSSVINGRVCNVRSEQCETNQNSKAILSSIINTDIENKIPDVDSIQATSVPKSFSLNVTPITNTSNLVDVNENCNAKSLVLVNKKEAIKQNRKRIAAEENTIKLNNKKKKLNRTLWLQNNVTHIKLLNPQEFDFPNINTAANISEENIPIQKLDEKFYKKLSFEKEPTFNKTLCKEIDIQTDSICSNRMHSMLQSTSEKTQHLNQIDRSIHENINIQKEHMNSGNEDNDDCISLFAESFDTNLCENTILCEQDKLSKSLHSDVSYIMTASSFNKYMKQNVTEFNKEYAKCVEDNIETSNKTNKTDKNEFNNQSEQITHTDCISETRTTSKVTAFETKNMKISKCQGLAKINLKNFLNGYCFSILRKGTCYKQQLCKFKHELQNLLNTVCSEDPTAMLNIMQNAFYLGYNFFCRTIYVISIQKLTVDQILTIYKIFHDNHVKEEMTLSSKRYIIQNIIKELLNRQLSLKAIVNHLVEYIPISDSNNLMNILECIEKYIKRGEYWNTVRTLVLRLPPDKRIIEKILYDCIENKKLFDVQDINNNLISKLLPKLISILDKNILERFKSILTANNFHSTVQNFGESLPETIASPDGSISLSQESPRRDNTFVDKNKDYVNIEMNGENYIMQPIDDLPDAQSVYKDHEHLWKFYVDLDRFKKGLLHHDYDYVIDIFKNYTEKKQDENPLFVHSCCNILRTEVKRSEYHLKNIICRTVQMDIFDILGKISFDIRLNILINLMDNEAWGLALDLIQTLNIHNLQYNAEYFLLSAEIYLANKKIIKAYDLLKYKNILRTSRDKWFVKSTVNDEHVRTKIMYMLLDSFCNEFVEYAFFLFQFLFKDQSSQYYPVDLSRYVDKLIMLSLSKKDSNLIIEMANLVLKYTFALSTTTCRALVSTLIYMNENLAKQMYNYAERIGIYPTVKVLKIN</sequence>
<evidence type="ECO:0000313" key="1">
    <source>
        <dbReference type="EnsemblMetazoa" id="XP_012061715.1"/>
    </source>
</evidence>
<dbReference type="EMBL" id="ADTU01027607">
    <property type="status" value="NOT_ANNOTATED_CDS"/>
    <property type="molecule type" value="Genomic_DNA"/>
</dbReference>
<reference evidence="2" key="1">
    <citation type="journal article" date="2011" name="PLoS Genet.">
        <title>The genome sequence of the leaf-cutter ant Atta cephalotes reveals insights into its obligate symbiotic lifestyle.</title>
        <authorList>
            <person name="Suen G."/>
            <person name="Teiling C."/>
            <person name="Li L."/>
            <person name="Holt C."/>
            <person name="Abouheif E."/>
            <person name="Bornberg-Bauer E."/>
            <person name="Bouffard P."/>
            <person name="Caldera E.J."/>
            <person name="Cash E."/>
            <person name="Cavanaugh A."/>
            <person name="Denas O."/>
            <person name="Elhaik E."/>
            <person name="Fave M.J."/>
            <person name="Gadau J."/>
            <person name="Gibson J.D."/>
            <person name="Graur D."/>
            <person name="Grubbs K.J."/>
            <person name="Hagen D.E."/>
            <person name="Harkins T.T."/>
            <person name="Helmkampf M."/>
            <person name="Hu H."/>
            <person name="Johnson B.R."/>
            <person name="Kim J."/>
            <person name="Marsh S.E."/>
            <person name="Moeller J.A."/>
            <person name="Munoz-Torres M.C."/>
            <person name="Murphy M.C."/>
            <person name="Naughton M.C."/>
            <person name="Nigam S."/>
            <person name="Overson R."/>
            <person name="Rajakumar R."/>
            <person name="Reese J.T."/>
            <person name="Scott J.J."/>
            <person name="Smith C.R."/>
            <person name="Tao S."/>
            <person name="Tsutsui N.D."/>
            <person name="Viljakainen L."/>
            <person name="Wissler L."/>
            <person name="Yandell M.D."/>
            <person name="Zimmer F."/>
            <person name="Taylor J."/>
            <person name="Slater S.C."/>
            <person name="Clifton S.W."/>
            <person name="Warren W.C."/>
            <person name="Elsik C.G."/>
            <person name="Smith C.D."/>
            <person name="Weinstock G.M."/>
            <person name="Gerardo N.M."/>
            <person name="Currie C.R."/>
        </authorList>
    </citation>
    <scope>NUCLEOTIDE SEQUENCE [LARGE SCALE GENOMIC DNA]</scope>
</reference>
<dbReference type="EnsemblMetazoa" id="XM_012206325.1">
    <property type="protein sequence ID" value="XP_012061715.1"/>
    <property type="gene ID" value="LOC105624983"/>
</dbReference>
<dbReference type="AlphaFoldDB" id="A0A158NW07"/>
<gene>
    <name evidence="1" type="primary">105624983</name>
</gene>
<dbReference type="InParanoid" id="A0A158NW07"/>
<evidence type="ECO:0000313" key="2">
    <source>
        <dbReference type="Proteomes" id="UP000005205"/>
    </source>
</evidence>
<name>A0A158NW07_ATTCE</name>
<dbReference type="EMBL" id="ADTU01027610">
    <property type="status" value="NOT_ANNOTATED_CDS"/>
    <property type="molecule type" value="Genomic_DNA"/>
</dbReference>